<feature type="non-terminal residue" evidence="1">
    <location>
        <position position="72"/>
    </location>
</feature>
<dbReference type="AlphaFoldDB" id="A0A0B6YI52"/>
<reference evidence="1" key="1">
    <citation type="submission" date="2014-12" db="EMBL/GenBank/DDBJ databases">
        <title>Insight into the proteome of Arion vulgaris.</title>
        <authorList>
            <person name="Aradska J."/>
            <person name="Bulat T."/>
            <person name="Smidak R."/>
            <person name="Sarate P."/>
            <person name="Gangsoo J."/>
            <person name="Sialana F."/>
            <person name="Bilban M."/>
            <person name="Lubec G."/>
        </authorList>
    </citation>
    <scope>NUCLEOTIDE SEQUENCE</scope>
    <source>
        <tissue evidence="1">Skin</tissue>
    </source>
</reference>
<evidence type="ECO:0000313" key="1">
    <source>
        <dbReference type="EMBL" id="CEK55210.1"/>
    </source>
</evidence>
<organism evidence="1">
    <name type="scientific">Arion vulgaris</name>
    <dbReference type="NCBI Taxonomy" id="1028688"/>
    <lineage>
        <taxon>Eukaryota</taxon>
        <taxon>Metazoa</taxon>
        <taxon>Spiralia</taxon>
        <taxon>Lophotrochozoa</taxon>
        <taxon>Mollusca</taxon>
        <taxon>Gastropoda</taxon>
        <taxon>Heterobranchia</taxon>
        <taxon>Euthyneura</taxon>
        <taxon>Panpulmonata</taxon>
        <taxon>Eupulmonata</taxon>
        <taxon>Stylommatophora</taxon>
        <taxon>Helicina</taxon>
        <taxon>Arionoidea</taxon>
        <taxon>Arionidae</taxon>
        <taxon>Arion</taxon>
    </lineage>
</organism>
<dbReference type="Gene3D" id="1.10.238.150">
    <property type="entry name" value="Formin, FH3 diaphanous domain"/>
    <property type="match status" value="1"/>
</dbReference>
<protein>
    <submittedName>
        <fullName evidence="1">Uncharacterized protein</fullName>
    </submittedName>
</protein>
<sequence length="72" mass="8145">APFLKVGNTDQEFTFLSVLQHLLKIRPDSDTLSTTIWQTIEELVARATVVESREDAHKLLTYISVQADETDV</sequence>
<dbReference type="EMBL" id="HACG01008345">
    <property type="protein sequence ID" value="CEK55210.1"/>
    <property type="molecule type" value="Transcribed_RNA"/>
</dbReference>
<dbReference type="SUPFAM" id="SSF48371">
    <property type="entry name" value="ARM repeat"/>
    <property type="match status" value="1"/>
</dbReference>
<gene>
    <name evidence="1" type="primary">ORF24636</name>
</gene>
<proteinExistence type="predicted"/>
<name>A0A0B6YI52_9EUPU</name>
<accession>A0A0B6YI52</accession>
<dbReference type="InterPro" id="IPR016024">
    <property type="entry name" value="ARM-type_fold"/>
</dbReference>
<feature type="non-terminal residue" evidence="1">
    <location>
        <position position="1"/>
    </location>
</feature>